<feature type="domain" description="RNA 2-O ribose methyltransferase substrate binding" evidence="4">
    <location>
        <begin position="40"/>
        <end position="112"/>
    </location>
</feature>
<dbReference type="Gene3D" id="3.40.1280.10">
    <property type="match status" value="1"/>
</dbReference>
<keyword evidence="3 5" id="KW-0808">Transferase</keyword>
<evidence type="ECO:0000256" key="2">
    <source>
        <dbReference type="ARBA" id="ARBA00022603"/>
    </source>
</evidence>
<dbReference type="PANTHER" id="PTHR43191:SF2">
    <property type="entry name" value="RRNA METHYLTRANSFERASE 3, MITOCHONDRIAL"/>
    <property type="match status" value="1"/>
</dbReference>
<reference evidence="6" key="1">
    <citation type="submission" date="2018-11" db="EMBL/GenBank/DDBJ databases">
        <title>Complete genome sequence of Paenibacillus sp. ML311-T8.</title>
        <authorList>
            <person name="Nam Y.-D."/>
            <person name="Kang J."/>
            <person name="Chung W.-H."/>
            <person name="Park Y.S."/>
        </authorList>
    </citation>
    <scope>NUCLEOTIDE SEQUENCE [LARGE SCALE GENOMIC DNA]</scope>
    <source>
        <strain evidence="6">ML311-T8</strain>
    </source>
</reference>
<dbReference type="Gene3D" id="3.30.1330.30">
    <property type="match status" value="1"/>
</dbReference>
<dbReference type="SUPFAM" id="SSF55315">
    <property type="entry name" value="L30e-like"/>
    <property type="match status" value="1"/>
</dbReference>
<dbReference type="Pfam" id="PF00588">
    <property type="entry name" value="SpoU_methylase"/>
    <property type="match status" value="1"/>
</dbReference>
<dbReference type="InterPro" id="IPR001537">
    <property type="entry name" value="SpoU_MeTrfase"/>
</dbReference>
<keyword evidence="6" id="KW-1185">Reference proteome</keyword>
<dbReference type="GO" id="GO:0008173">
    <property type="term" value="F:RNA methyltransferase activity"/>
    <property type="evidence" value="ECO:0007669"/>
    <property type="project" value="InterPro"/>
</dbReference>
<dbReference type="InterPro" id="IPR029028">
    <property type="entry name" value="Alpha/beta_knot_MTases"/>
</dbReference>
<name>A0A6B8RGY8_9BACL</name>
<organism evidence="5 6">
    <name type="scientific">Paenibacillus psychroresistens</name>
    <dbReference type="NCBI Taxonomy" id="1778678"/>
    <lineage>
        <taxon>Bacteria</taxon>
        <taxon>Bacillati</taxon>
        <taxon>Bacillota</taxon>
        <taxon>Bacilli</taxon>
        <taxon>Bacillales</taxon>
        <taxon>Paenibacillaceae</taxon>
        <taxon>Paenibacillus</taxon>
    </lineage>
</organism>
<proteinExistence type="inferred from homology"/>
<dbReference type="InterPro" id="IPR051259">
    <property type="entry name" value="rRNA_Methyltransferase"/>
</dbReference>
<dbReference type="AlphaFoldDB" id="A0A6B8RGY8"/>
<dbReference type="InterPro" id="IPR053888">
    <property type="entry name" value="MRM3-like_sub_bind"/>
</dbReference>
<evidence type="ECO:0000313" key="6">
    <source>
        <dbReference type="Proteomes" id="UP000426246"/>
    </source>
</evidence>
<comment type="similarity">
    <text evidence="1">Belongs to the class IV-like SAM-binding methyltransferase superfamily. RNA methyltransferase TrmH family.</text>
</comment>
<sequence length="272" mass="29708">MNKYDSNKPIQEITSINNPKIKLWSQLLTKRGREAQGKFILEGIHLVREALQADLKLEVILFSLEKGYPDELSLAGDLFIEIIGVSDAVLAKCSDTQTPQGVLAVALKPEWSKERLLEQENGLVIVIDGVQDPGNLGTIIRSADAVGATGVVLGKGTVDLYNPKTIRSTMGSLFHLPILEFDLLDLLPLARDKNIEIVGTSLQADQSCYELDMTQTIWFILGNEGSGVSASIQPYISQQVIIPMRGKAESLNVAMAGTVLLFEAGRQRGLHK</sequence>
<dbReference type="OrthoDB" id="9794400at2"/>
<dbReference type="SUPFAM" id="SSF75217">
    <property type="entry name" value="alpha/beta knot"/>
    <property type="match status" value="1"/>
</dbReference>
<protein>
    <submittedName>
        <fullName evidence="5">RNA methyltransferase</fullName>
    </submittedName>
</protein>
<dbReference type="KEGG" id="ppsc:EHS13_06970"/>
<dbReference type="GO" id="GO:0006396">
    <property type="term" value="P:RNA processing"/>
    <property type="evidence" value="ECO:0007669"/>
    <property type="project" value="InterPro"/>
</dbReference>
<accession>A0A6B8RGY8</accession>
<dbReference type="GO" id="GO:0005737">
    <property type="term" value="C:cytoplasm"/>
    <property type="evidence" value="ECO:0007669"/>
    <property type="project" value="UniProtKB-ARBA"/>
</dbReference>
<dbReference type="GO" id="GO:0032259">
    <property type="term" value="P:methylation"/>
    <property type="evidence" value="ECO:0007669"/>
    <property type="project" value="UniProtKB-KW"/>
</dbReference>
<evidence type="ECO:0000259" key="4">
    <source>
        <dbReference type="SMART" id="SM00967"/>
    </source>
</evidence>
<dbReference type="EMBL" id="CP034235">
    <property type="protein sequence ID" value="QGQ94646.1"/>
    <property type="molecule type" value="Genomic_DNA"/>
</dbReference>
<keyword evidence="2 5" id="KW-0489">Methyltransferase</keyword>
<dbReference type="CDD" id="cd18095">
    <property type="entry name" value="SpoU-like_rRNA-MTase"/>
    <property type="match status" value="1"/>
</dbReference>
<dbReference type="InterPro" id="IPR029064">
    <property type="entry name" value="Ribosomal_eL30-like_sf"/>
</dbReference>
<dbReference type="GO" id="GO:0003723">
    <property type="term" value="F:RNA binding"/>
    <property type="evidence" value="ECO:0007669"/>
    <property type="project" value="InterPro"/>
</dbReference>
<dbReference type="InterPro" id="IPR013123">
    <property type="entry name" value="SpoU_subst-bd"/>
</dbReference>
<dbReference type="RefSeq" id="WP_155699653.1">
    <property type="nucleotide sequence ID" value="NZ_CP034235.1"/>
</dbReference>
<evidence type="ECO:0000256" key="3">
    <source>
        <dbReference type="ARBA" id="ARBA00022679"/>
    </source>
</evidence>
<evidence type="ECO:0000256" key="1">
    <source>
        <dbReference type="ARBA" id="ARBA00007228"/>
    </source>
</evidence>
<dbReference type="SMART" id="SM00967">
    <property type="entry name" value="SpoU_sub_bind"/>
    <property type="match status" value="1"/>
</dbReference>
<dbReference type="Proteomes" id="UP000426246">
    <property type="component" value="Chromosome"/>
</dbReference>
<gene>
    <name evidence="5" type="ORF">EHS13_06970</name>
</gene>
<dbReference type="PANTHER" id="PTHR43191">
    <property type="entry name" value="RRNA METHYLTRANSFERASE 3"/>
    <property type="match status" value="1"/>
</dbReference>
<dbReference type="Pfam" id="PF22435">
    <property type="entry name" value="MRM3-like_sub_bind"/>
    <property type="match status" value="1"/>
</dbReference>
<evidence type="ECO:0000313" key="5">
    <source>
        <dbReference type="EMBL" id="QGQ94646.1"/>
    </source>
</evidence>
<dbReference type="InterPro" id="IPR029026">
    <property type="entry name" value="tRNA_m1G_MTases_N"/>
</dbReference>